<reference evidence="3 4" key="2">
    <citation type="journal article" date="2017" name="Front. Plant Sci.">
        <title>Gene Classification and Mining of Molecular Markers Useful in Red Clover (Trifolium pratense) Breeding.</title>
        <authorList>
            <person name="Istvanek J."/>
            <person name="Dluhosova J."/>
            <person name="Dluhos P."/>
            <person name="Patkova L."/>
            <person name="Nedelnik J."/>
            <person name="Repkova J."/>
        </authorList>
    </citation>
    <scope>NUCLEOTIDE SEQUENCE [LARGE SCALE GENOMIC DNA]</scope>
    <source>
        <strain evidence="4">cv. Tatra</strain>
        <tissue evidence="3">Young leaves</tissue>
    </source>
</reference>
<dbReference type="EMBL" id="ASHM01033280">
    <property type="protein sequence ID" value="PNX77985.1"/>
    <property type="molecule type" value="Genomic_DNA"/>
</dbReference>
<protein>
    <submittedName>
        <fullName evidence="3">Thylakoid membrane phosphoprotein 14 chloroplastic-like</fullName>
    </submittedName>
</protein>
<sequence length="193" mass="20601">MASSTSSSSFSITSTLIDGKLPCRQSSVSPQCVSLPTLPPPPVQSHTRTSPWKTTSFCRKIARNVMSMASSSTTTDQETTAAVVDEVAAASTEQLSVSDDSPEFLKTVQQAWEKVEDKYAVSTLAVAGTVALWGTAGVISAIDRLPLIPGVLEVVGIGYTGWFAYKNLVFKPDREALVQKIKDTVKEITGIDS</sequence>
<dbReference type="Proteomes" id="UP000236291">
    <property type="component" value="Unassembled WGS sequence"/>
</dbReference>
<evidence type="ECO:0000313" key="3">
    <source>
        <dbReference type="EMBL" id="PNX77985.1"/>
    </source>
</evidence>
<evidence type="ECO:0000259" key="2">
    <source>
        <dbReference type="Pfam" id="PF14159"/>
    </source>
</evidence>
<proteinExistence type="predicted"/>
<dbReference type="PANTHER" id="PTHR33222:SF9">
    <property type="entry name" value="PROTEIN CURVATURE THYLAKOID 1B, CHLOROPLASTIC"/>
    <property type="match status" value="1"/>
</dbReference>
<evidence type="ECO:0000313" key="4">
    <source>
        <dbReference type="Proteomes" id="UP000236291"/>
    </source>
</evidence>
<dbReference type="STRING" id="57577.A0A2K3LHH0"/>
<evidence type="ECO:0000256" key="1">
    <source>
        <dbReference type="ARBA" id="ARBA00004141"/>
    </source>
</evidence>
<organism evidence="3 4">
    <name type="scientific">Trifolium pratense</name>
    <name type="common">Red clover</name>
    <dbReference type="NCBI Taxonomy" id="57577"/>
    <lineage>
        <taxon>Eukaryota</taxon>
        <taxon>Viridiplantae</taxon>
        <taxon>Streptophyta</taxon>
        <taxon>Embryophyta</taxon>
        <taxon>Tracheophyta</taxon>
        <taxon>Spermatophyta</taxon>
        <taxon>Magnoliopsida</taxon>
        <taxon>eudicotyledons</taxon>
        <taxon>Gunneridae</taxon>
        <taxon>Pentapetalae</taxon>
        <taxon>rosids</taxon>
        <taxon>fabids</taxon>
        <taxon>Fabales</taxon>
        <taxon>Fabaceae</taxon>
        <taxon>Papilionoideae</taxon>
        <taxon>50 kb inversion clade</taxon>
        <taxon>NPAAA clade</taxon>
        <taxon>Hologalegina</taxon>
        <taxon>IRL clade</taxon>
        <taxon>Trifolieae</taxon>
        <taxon>Trifolium</taxon>
    </lineage>
</organism>
<gene>
    <name evidence="3" type="ORF">L195_g033958</name>
</gene>
<dbReference type="PANTHER" id="PTHR33222">
    <property type="match status" value="1"/>
</dbReference>
<dbReference type="GO" id="GO:0009535">
    <property type="term" value="C:chloroplast thylakoid membrane"/>
    <property type="evidence" value="ECO:0007669"/>
    <property type="project" value="TreeGrafter"/>
</dbReference>
<dbReference type="Pfam" id="PF14159">
    <property type="entry name" value="CAAD"/>
    <property type="match status" value="1"/>
</dbReference>
<dbReference type="InterPro" id="IPR025564">
    <property type="entry name" value="CAAD_dom"/>
</dbReference>
<reference evidence="3 4" key="1">
    <citation type="journal article" date="2014" name="Am. J. Bot.">
        <title>Genome assembly and annotation for red clover (Trifolium pratense; Fabaceae).</title>
        <authorList>
            <person name="Istvanek J."/>
            <person name="Jaros M."/>
            <person name="Krenek A."/>
            <person name="Repkova J."/>
        </authorList>
    </citation>
    <scope>NUCLEOTIDE SEQUENCE [LARGE SCALE GENOMIC DNA]</scope>
    <source>
        <strain evidence="4">cv. Tatra</strain>
        <tissue evidence="3">Young leaves</tissue>
    </source>
</reference>
<dbReference type="InterPro" id="IPR033344">
    <property type="entry name" value="CURT1"/>
</dbReference>
<dbReference type="AlphaFoldDB" id="A0A2K3LHH0"/>
<dbReference type="Gramene" id="Tp57577_TGAC_v2_mRNA4847">
    <property type="protein sequence ID" value="Tp57577_TGAC_v2_mRNA4847"/>
    <property type="gene ID" value="Tp57577_TGAC_v2_gene4694"/>
</dbReference>
<comment type="caution">
    <text evidence="3">The sequence shown here is derived from an EMBL/GenBank/DDBJ whole genome shotgun (WGS) entry which is preliminary data.</text>
</comment>
<comment type="subcellular location">
    <subcellularLocation>
        <location evidence="1">Membrane</location>
        <topology evidence="1">Multi-pass membrane protein</topology>
    </subcellularLocation>
</comment>
<name>A0A2K3LHH0_TRIPR</name>
<feature type="domain" description="Cyanobacterial aminoacyl-tRNA synthetase CAAD" evidence="2">
    <location>
        <begin position="106"/>
        <end position="190"/>
    </location>
</feature>
<accession>A0A2K3LHH0</accession>